<feature type="domain" description="Autotransporter" evidence="1">
    <location>
        <begin position="138"/>
        <end position="421"/>
    </location>
</feature>
<evidence type="ECO:0000259" key="1">
    <source>
        <dbReference type="PROSITE" id="PS51208"/>
    </source>
</evidence>
<dbReference type="Proteomes" id="UP001166585">
    <property type="component" value="Unassembled WGS sequence"/>
</dbReference>
<evidence type="ECO:0000313" key="2">
    <source>
        <dbReference type="EMBL" id="MBS9478296.1"/>
    </source>
</evidence>
<dbReference type="InterPro" id="IPR006315">
    <property type="entry name" value="OM_autotransptr_brl_dom"/>
</dbReference>
<reference evidence="2" key="1">
    <citation type="submission" date="2021-05" db="EMBL/GenBank/DDBJ databases">
        <authorList>
            <person name="Sun Q."/>
            <person name="Inoue M."/>
        </authorList>
    </citation>
    <scope>NUCLEOTIDE SEQUENCE</scope>
    <source>
        <strain evidence="2">VKM B-3255</strain>
    </source>
</reference>
<proteinExistence type="predicted"/>
<name>A0ABS5R9F0_9HYPH</name>
<evidence type="ECO:0000313" key="3">
    <source>
        <dbReference type="Proteomes" id="UP001166585"/>
    </source>
</evidence>
<dbReference type="SMART" id="SM00869">
    <property type="entry name" value="Autotransporter"/>
    <property type="match status" value="1"/>
</dbReference>
<dbReference type="PROSITE" id="PS51208">
    <property type="entry name" value="AUTOTRANSPORTER"/>
    <property type="match status" value="1"/>
</dbReference>
<sequence>MLFNITDSSAQLLSLYGGIAGDPSTAQMLLGTYDASALFTGDITLTQVVRPYQETAQATGTVSALGAAQVLYAIAGTSDGLIGDMAPVTSVLNNLSGSALSGALSQTVPVLSGAAAQATANTQRMIGQVVANRLADVDAAPDSQLWVQPLGGASRQSAVDGVPGYTMSGGGFATGADRAVGSGTRIGGLFAFASTVLDASTDTDTASLAQGSADLQSYVLGLYGAHELSPGLNLTFAANAGVVDTSTSRSIAFMGSVAEGSYQSLVLGLGAGLHKAYAVSDALTLTPGVRLDYLTVSSGSYDESGAGPLDLYVDSDSYQELIVSADIALRYALTDRLDLTARGSAGYNMLDTASAVTASFSGGGDPFVTTGPDVSRWLFTGGVGLASPVTESFSLGVNYDVQASDSGYFNQIGSVRLKVRL</sequence>
<comment type="caution">
    <text evidence="2">The sequence shown here is derived from an EMBL/GenBank/DDBJ whole genome shotgun (WGS) entry which is preliminary data.</text>
</comment>
<organism evidence="2 3">
    <name type="scientific">Ancylobacter radicis</name>
    <dbReference type="NCBI Taxonomy" id="2836179"/>
    <lineage>
        <taxon>Bacteria</taxon>
        <taxon>Pseudomonadati</taxon>
        <taxon>Pseudomonadota</taxon>
        <taxon>Alphaproteobacteria</taxon>
        <taxon>Hyphomicrobiales</taxon>
        <taxon>Xanthobacteraceae</taxon>
        <taxon>Ancylobacter</taxon>
    </lineage>
</organism>
<dbReference type="InterPro" id="IPR036709">
    <property type="entry name" value="Autotransporte_beta_dom_sf"/>
</dbReference>
<protein>
    <submittedName>
        <fullName evidence="2">Autotransporter outer membrane beta-barrel domain-containing protein</fullName>
    </submittedName>
</protein>
<keyword evidence="3" id="KW-1185">Reference proteome</keyword>
<dbReference type="InterPro" id="IPR005546">
    <property type="entry name" value="Autotransporte_beta"/>
</dbReference>
<accession>A0ABS5R9F0</accession>
<dbReference type="Gene3D" id="2.40.128.130">
    <property type="entry name" value="Autotransporter beta-domain"/>
    <property type="match status" value="1"/>
</dbReference>
<gene>
    <name evidence="2" type="ORF">KIP89_14370</name>
</gene>
<dbReference type="SUPFAM" id="SSF103515">
    <property type="entry name" value="Autotransporter"/>
    <property type="match status" value="1"/>
</dbReference>
<dbReference type="Pfam" id="PF03797">
    <property type="entry name" value="Autotransporter"/>
    <property type="match status" value="1"/>
</dbReference>
<dbReference type="EMBL" id="JAHCQH010000018">
    <property type="protein sequence ID" value="MBS9478296.1"/>
    <property type="molecule type" value="Genomic_DNA"/>
</dbReference>
<dbReference type="NCBIfam" id="TIGR01414">
    <property type="entry name" value="autotrans_barl"/>
    <property type="match status" value="1"/>
</dbReference>